<organism evidence="1 2">
    <name type="scientific">Vagococcus allomyrinae</name>
    <dbReference type="NCBI Taxonomy" id="2794353"/>
    <lineage>
        <taxon>Bacteria</taxon>
        <taxon>Bacillati</taxon>
        <taxon>Bacillota</taxon>
        <taxon>Bacilli</taxon>
        <taxon>Lactobacillales</taxon>
        <taxon>Enterococcaceae</taxon>
        <taxon>Vagococcus</taxon>
    </lineage>
</organism>
<keyword evidence="2" id="KW-1185">Reference proteome</keyword>
<comment type="caution">
    <text evidence="1">The sequence shown here is derived from an EMBL/GenBank/DDBJ whole genome shotgun (WGS) entry which is preliminary data.</text>
</comment>
<evidence type="ECO:0000313" key="1">
    <source>
        <dbReference type="EMBL" id="MBP1044539.1"/>
    </source>
</evidence>
<evidence type="ECO:0000313" key="2">
    <source>
        <dbReference type="Proteomes" id="UP000674938"/>
    </source>
</evidence>
<proteinExistence type="predicted"/>
<dbReference type="EMBL" id="JAEEGA010000031">
    <property type="protein sequence ID" value="MBP1044539.1"/>
    <property type="molecule type" value="Genomic_DNA"/>
</dbReference>
<sequence length="83" mass="9989">MFNENNDYVEKLQLEFQNQMGSKQKINFPVFFKDVETDYLVEQMKEIIEMGLLLDHRAYDRHLTKFSAARHITILRTTVFMND</sequence>
<reference evidence="1" key="1">
    <citation type="submission" date="2020-12" db="EMBL/GenBank/DDBJ databases">
        <title>Vagococcus allomyrinae sp. nov. and Enterococcus lavae sp. nov., isolated from the larvae of Allomyrina dichotoma.</title>
        <authorList>
            <person name="Lee S.D."/>
        </authorList>
    </citation>
    <scope>NUCLEOTIDE SEQUENCE</scope>
    <source>
        <strain evidence="1">BWB3-3</strain>
    </source>
</reference>
<gene>
    <name evidence="1" type="ORF">I6N95_26365</name>
</gene>
<dbReference type="AlphaFoldDB" id="A0A940PA30"/>
<name>A0A940PA30_9ENTE</name>
<protein>
    <submittedName>
        <fullName evidence="1">Uncharacterized protein</fullName>
    </submittedName>
</protein>
<accession>A0A940PA30</accession>
<dbReference type="RefSeq" id="WP_209533075.1">
    <property type="nucleotide sequence ID" value="NZ_JAEEGA010000031.1"/>
</dbReference>
<dbReference type="Proteomes" id="UP000674938">
    <property type="component" value="Unassembled WGS sequence"/>
</dbReference>